<dbReference type="EMBL" id="PGOL01001271">
    <property type="protein sequence ID" value="PKI59455.1"/>
    <property type="molecule type" value="Genomic_DNA"/>
</dbReference>
<comment type="caution">
    <text evidence="2">The sequence shown here is derived from an EMBL/GenBank/DDBJ whole genome shotgun (WGS) entry which is preliminary data.</text>
</comment>
<reference evidence="2 3" key="1">
    <citation type="submission" date="2017-11" db="EMBL/GenBank/DDBJ databases">
        <title>De-novo sequencing of pomegranate (Punica granatum L.) genome.</title>
        <authorList>
            <person name="Akparov Z."/>
            <person name="Amiraslanov A."/>
            <person name="Hajiyeva S."/>
            <person name="Abbasov M."/>
            <person name="Kaur K."/>
            <person name="Hamwieh A."/>
            <person name="Solovyev V."/>
            <person name="Salamov A."/>
            <person name="Braich B."/>
            <person name="Kosarev P."/>
            <person name="Mahmoud A."/>
            <person name="Hajiyev E."/>
            <person name="Babayeva S."/>
            <person name="Izzatullayeva V."/>
            <person name="Mammadov A."/>
            <person name="Mammadov A."/>
            <person name="Sharifova S."/>
            <person name="Ojaghi J."/>
            <person name="Eynullazada K."/>
            <person name="Bayramov B."/>
            <person name="Abdulazimova A."/>
            <person name="Shahmuradov I."/>
        </authorList>
    </citation>
    <scope>NUCLEOTIDE SEQUENCE [LARGE SCALE GENOMIC DNA]</scope>
    <source>
        <strain evidence="3">cv. AG2017</strain>
        <tissue evidence="2">Leaf</tissue>
    </source>
</reference>
<dbReference type="AlphaFoldDB" id="A0A2I0JT26"/>
<sequence length="222" mass="24134">MPPILHQNTTGSLRDSHFFPTCPVGPVPPSRFSFLLANPTLFLISRKSTCPILPNPLQMRSLVSWESNATGPARKFHPDQPVQPRQAGLPVGSAADPTSLIRVCSFQGGRTDFPSPFSGFPRLYPHPGASASMSGNSLNQSRGDIVVSSKPKEPLGLTPREVAESPSWLPRAMDGLLSPTQVVSQVFTFFASYESVSFYRFLQISCLCLFVCVPKIMAVPAM</sequence>
<keyword evidence="3" id="KW-1185">Reference proteome</keyword>
<evidence type="ECO:0000313" key="2">
    <source>
        <dbReference type="EMBL" id="PKI59455.1"/>
    </source>
</evidence>
<name>A0A2I0JT26_PUNGR</name>
<evidence type="ECO:0000313" key="3">
    <source>
        <dbReference type="Proteomes" id="UP000233551"/>
    </source>
</evidence>
<feature type="region of interest" description="Disordered" evidence="1">
    <location>
        <begin position="70"/>
        <end position="91"/>
    </location>
</feature>
<protein>
    <submittedName>
        <fullName evidence="2">Uncharacterized protein</fullName>
    </submittedName>
</protein>
<accession>A0A2I0JT26</accession>
<proteinExistence type="predicted"/>
<gene>
    <name evidence="2" type="ORF">CRG98_020145</name>
</gene>
<dbReference type="Proteomes" id="UP000233551">
    <property type="component" value="Unassembled WGS sequence"/>
</dbReference>
<organism evidence="2 3">
    <name type="scientific">Punica granatum</name>
    <name type="common">Pomegranate</name>
    <dbReference type="NCBI Taxonomy" id="22663"/>
    <lineage>
        <taxon>Eukaryota</taxon>
        <taxon>Viridiplantae</taxon>
        <taxon>Streptophyta</taxon>
        <taxon>Embryophyta</taxon>
        <taxon>Tracheophyta</taxon>
        <taxon>Spermatophyta</taxon>
        <taxon>Magnoliopsida</taxon>
        <taxon>eudicotyledons</taxon>
        <taxon>Gunneridae</taxon>
        <taxon>Pentapetalae</taxon>
        <taxon>rosids</taxon>
        <taxon>malvids</taxon>
        <taxon>Myrtales</taxon>
        <taxon>Lythraceae</taxon>
        <taxon>Punica</taxon>
    </lineage>
</organism>
<evidence type="ECO:0000256" key="1">
    <source>
        <dbReference type="SAM" id="MobiDB-lite"/>
    </source>
</evidence>